<feature type="region of interest" description="Disordered" evidence="1">
    <location>
        <begin position="687"/>
        <end position="715"/>
    </location>
</feature>
<feature type="domain" description="Hydantoinase/oxoprolinase N-terminal" evidence="3">
    <location>
        <begin position="6"/>
        <end position="185"/>
    </location>
</feature>
<dbReference type="InterPro" id="IPR010318">
    <property type="entry name" value="S-Me-THD_N"/>
</dbReference>
<dbReference type="Gene3D" id="3.40.1610.10">
    <property type="entry name" value="CV3147-like domain"/>
    <property type="match status" value="1"/>
</dbReference>
<evidence type="ECO:0000259" key="5">
    <source>
        <dbReference type="Pfam" id="PF20906"/>
    </source>
</evidence>
<dbReference type="InterPro" id="IPR027479">
    <property type="entry name" value="S-Me-THD_N_sf"/>
</dbReference>
<evidence type="ECO:0000313" key="7">
    <source>
        <dbReference type="Proteomes" id="UP000325780"/>
    </source>
</evidence>
<dbReference type="InterPro" id="IPR043129">
    <property type="entry name" value="ATPase_NBD"/>
</dbReference>
<gene>
    <name evidence="6" type="ORF">BDV25DRAFT_141618</name>
</gene>
<dbReference type="Proteomes" id="UP000325780">
    <property type="component" value="Unassembled WGS sequence"/>
</dbReference>
<feature type="domain" description="S-Me-THD N-terminal" evidence="4">
    <location>
        <begin position="568"/>
        <end position="637"/>
    </location>
</feature>
<evidence type="ECO:0000313" key="6">
    <source>
        <dbReference type="EMBL" id="KAE8148607.1"/>
    </source>
</evidence>
<dbReference type="Pfam" id="PF01968">
    <property type="entry name" value="Hydantoinase_A"/>
    <property type="match status" value="1"/>
</dbReference>
<dbReference type="InterPro" id="IPR048350">
    <property type="entry name" value="S-Me-THD-like_C"/>
</dbReference>
<dbReference type="InterPro" id="IPR045079">
    <property type="entry name" value="Oxoprolinase-like"/>
</dbReference>
<organism evidence="6 7">
    <name type="scientific">Aspergillus avenaceus</name>
    <dbReference type="NCBI Taxonomy" id="36643"/>
    <lineage>
        <taxon>Eukaryota</taxon>
        <taxon>Fungi</taxon>
        <taxon>Dikarya</taxon>
        <taxon>Ascomycota</taxon>
        <taxon>Pezizomycotina</taxon>
        <taxon>Eurotiomycetes</taxon>
        <taxon>Eurotiomycetidae</taxon>
        <taxon>Eurotiales</taxon>
        <taxon>Aspergillaceae</taxon>
        <taxon>Aspergillus</taxon>
        <taxon>Aspergillus subgen. Circumdati</taxon>
    </lineage>
</organism>
<accession>A0A5N6TQP3</accession>
<dbReference type="Pfam" id="PF05378">
    <property type="entry name" value="Hydant_A_N"/>
    <property type="match status" value="1"/>
</dbReference>
<feature type="domain" description="Hydantoinase A/oxoprolinase" evidence="2">
    <location>
        <begin position="205"/>
        <end position="384"/>
    </location>
</feature>
<dbReference type="PANTHER" id="PTHR11365">
    <property type="entry name" value="5-OXOPROLINASE RELATED"/>
    <property type="match status" value="1"/>
</dbReference>
<dbReference type="EMBL" id="ML742153">
    <property type="protein sequence ID" value="KAE8148607.1"/>
    <property type="molecule type" value="Genomic_DNA"/>
</dbReference>
<dbReference type="PANTHER" id="PTHR11365:SF10">
    <property type="entry name" value="HYDANTOINASE_OXOPROLINASE"/>
    <property type="match status" value="1"/>
</dbReference>
<dbReference type="GO" id="GO:0016787">
    <property type="term" value="F:hydrolase activity"/>
    <property type="evidence" value="ECO:0007669"/>
    <property type="project" value="InterPro"/>
</dbReference>
<sequence>MTKTLRIGVDVGGSNTDAVIIDPDRRETPSRGILSSHKTPTTRDITSGIQKAITTVLRESQASSANIVSVVVGTTVVRNAVLEQPPRHLSKVAILRVSKSFPPDVELFSGWPDNLSSLIKGYIGYLDDGLQIDGSPDPVVEAQIVRECNVIQTLGLTTVVVVGAHSSMHQISRQEETVRKIVTREIPGADVVCSKEVAHLGFLERENTAILNGSILKYARKTIRCFRLAMDSLHLRCPIFFTQNDGTAIDLENAAKAPIRTFYSSVMNSMLGAVYLAGDHWPDKSAVVVDIGGTTTQVGVLLPSGRPRELSARVDAVWAKVSYPMLHLYSIGLGGGSIVHGGEDGEPPGTVTVGPESVGPGLLTESLVFGGKTVTATDIAVADGYCVIGNPIGVKRLSPEFVSASLARIRHLLEQLTDLMKAASDPLPVLLVGGGAVIAPPEVGRVLGLVTPPFYDIANAVGAACTEIGGAAKSSVFLADVESESTPYIPNRRRTAIKAIGGLDSARSVDRLLGNNGSSVHGNSTLEDTAFADKLQISDAILVDHLTYRPRVVFNESAGWYEWLLTETDLNYIADGTHVLGYSGGDSPDSSFTRLQKMIRQGCTVRCIDHSVVQGDTQIYWGNRMGPLALMAGRLQSKPCKDHQSINTGMGLEGLDLFYDCPIIDAGFMGCADPMTYQAMLTASKPGDIAPRARDSGERPSLTQTGHSKTVGPVHGLGETCSSVSLDSRLANGTALRQYATLNTISLSWRIGRAIAQATQYNTLVTVPEAIIAEAGGPQSAKVLFRGMISGIEQPAHREHSYSELHITQVPAEQGGRAADRNGSPAVAQDGSIRVPFKNENIYVEHHATDGSKRAIASVPDLITILDQDSGKPIRVSEYRCGRQVVVLALACSSYWAKTERGLDILGPKGYGYDFPYTPVGDFTEPRSVIDEFQ</sequence>
<feature type="domain" description="S-Me-THD-like C-terminal" evidence="5">
    <location>
        <begin position="725"/>
        <end position="920"/>
    </location>
</feature>
<dbReference type="InterPro" id="IPR008040">
    <property type="entry name" value="Hydant_A_N"/>
</dbReference>
<name>A0A5N6TQP3_ASPAV</name>
<evidence type="ECO:0008006" key="8">
    <source>
        <dbReference type="Google" id="ProtNLM"/>
    </source>
</evidence>
<evidence type="ECO:0000259" key="3">
    <source>
        <dbReference type="Pfam" id="PF05378"/>
    </source>
</evidence>
<evidence type="ECO:0000256" key="1">
    <source>
        <dbReference type="SAM" id="MobiDB-lite"/>
    </source>
</evidence>
<protein>
    <recommendedName>
        <fullName evidence="8">Hydantoinase/oxoprolinase</fullName>
    </recommendedName>
</protein>
<evidence type="ECO:0000259" key="2">
    <source>
        <dbReference type="Pfam" id="PF01968"/>
    </source>
</evidence>
<proteinExistence type="predicted"/>
<dbReference type="Pfam" id="PF06032">
    <property type="entry name" value="S-Me-THD_N"/>
    <property type="match status" value="1"/>
</dbReference>
<dbReference type="SUPFAM" id="SSF53067">
    <property type="entry name" value="Actin-like ATPase domain"/>
    <property type="match status" value="2"/>
</dbReference>
<dbReference type="Pfam" id="PF20906">
    <property type="entry name" value="S-Me-THD_C"/>
    <property type="match status" value="1"/>
</dbReference>
<dbReference type="Gene3D" id="2.40.390.10">
    <property type="entry name" value="CV3147-like"/>
    <property type="match status" value="1"/>
</dbReference>
<evidence type="ECO:0000259" key="4">
    <source>
        <dbReference type="Pfam" id="PF06032"/>
    </source>
</evidence>
<dbReference type="InterPro" id="IPR002821">
    <property type="entry name" value="Hydantoinase_A"/>
</dbReference>
<reference evidence="6 7" key="1">
    <citation type="submission" date="2019-04" db="EMBL/GenBank/DDBJ databases">
        <title>Friends and foes A comparative genomics study of 23 Aspergillus species from section Flavi.</title>
        <authorList>
            <consortium name="DOE Joint Genome Institute"/>
            <person name="Kjaerbolling I."/>
            <person name="Vesth T."/>
            <person name="Frisvad J.C."/>
            <person name="Nybo J.L."/>
            <person name="Theobald S."/>
            <person name="Kildgaard S."/>
            <person name="Isbrandt T."/>
            <person name="Kuo A."/>
            <person name="Sato A."/>
            <person name="Lyhne E.K."/>
            <person name="Kogle M.E."/>
            <person name="Wiebenga A."/>
            <person name="Kun R.S."/>
            <person name="Lubbers R.J."/>
            <person name="Makela M.R."/>
            <person name="Barry K."/>
            <person name="Chovatia M."/>
            <person name="Clum A."/>
            <person name="Daum C."/>
            <person name="Haridas S."/>
            <person name="He G."/>
            <person name="LaButti K."/>
            <person name="Lipzen A."/>
            <person name="Mondo S."/>
            <person name="Riley R."/>
            <person name="Salamov A."/>
            <person name="Simmons B.A."/>
            <person name="Magnuson J.K."/>
            <person name="Henrissat B."/>
            <person name="Mortensen U.H."/>
            <person name="Larsen T.O."/>
            <person name="Devries R.P."/>
            <person name="Grigoriev I.V."/>
            <person name="Machida M."/>
            <person name="Baker S.E."/>
            <person name="Andersen M.R."/>
        </authorList>
    </citation>
    <scope>NUCLEOTIDE SEQUENCE [LARGE SCALE GENOMIC DNA]</scope>
    <source>
        <strain evidence="6 7">IBT 18842</strain>
    </source>
</reference>
<dbReference type="AlphaFoldDB" id="A0A5N6TQP3"/>
<keyword evidence="7" id="KW-1185">Reference proteome</keyword>
<dbReference type="SUPFAM" id="SSF160991">
    <property type="entry name" value="CV3147-like"/>
    <property type="match status" value="1"/>
</dbReference>
<dbReference type="Gene3D" id="3.30.420.40">
    <property type="match status" value="1"/>
</dbReference>
<dbReference type="OrthoDB" id="5404895at2759"/>
<dbReference type="InterPro" id="IPR024071">
    <property type="entry name" value="S-Me-THD_C_sf"/>
</dbReference>